<dbReference type="AlphaFoldDB" id="A0A5J4P297"/>
<reference evidence="2 3" key="1">
    <citation type="journal article" date="2019" name="Gigascience">
        <title>Whole-genome sequence of the oriental lung fluke Paragonimus westermani.</title>
        <authorList>
            <person name="Oey H."/>
            <person name="Zakrzewski M."/>
            <person name="Narain K."/>
            <person name="Devi K.R."/>
            <person name="Agatsuma T."/>
            <person name="Nawaratna S."/>
            <person name="Gobert G.N."/>
            <person name="Jones M.K."/>
            <person name="Ragan M.A."/>
            <person name="McManus D.P."/>
            <person name="Krause L."/>
        </authorList>
    </citation>
    <scope>NUCLEOTIDE SEQUENCE [LARGE SCALE GENOMIC DNA]</scope>
    <source>
        <strain evidence="2 3">IND2009</strain>
    </source>
</reference>
<sequence>MHASLASIGRACTVEDEDPPETPPHNSMDDGLPDQYVTQYGQPLDSGMSVRELIDTSCTLSKSIRFWPALHKATLNSVVNEHLFYTVPLESDLNAADKTGLTSMANPESHATATNVPVSLNNLTQLHRLCEVVCRTVLLESLANTYSELAPGLISLAAHADSMTSKEYDVLEKCITSFSRVPLSPLNVAQTLSPNTSRLTGARLQDPALTSSTYAHNPFRTPLNLNVSQLGELRVLCESLRQCLTQVRLVTHEQHTLTHRLDQLASGTYPRHTYEQTVPIQVLKFNTGWLTSSCMVSAHHLVYSGLSLLAHTDLTRFTHGELWEMMRGMEELDILTRHIQTLHQNSQSVTLRQRLISFLTIPNSFCLTAELLCDPLFVVSPISVGYLFVLIAHQRALRLSHAVYRQLSAISMCSHRVAQDTSPTPTSVNETKPRLTLVEAFRNYLNDNYDRTTSDYLRAEYEFISGFLDVLSQSTNLLYQVQKLKLVCSAAAAAQAKKTEMYRDLHSTIPGKSNFDASVKAGSSHAVSVEGKHGILIRKTSGDRPEGSSMPSSASSAVRANRRLRPGMGHTNIMSQYQDTLHRACTFDRYVATGSVLCPLNTADPESSSEVNRTQTIADVGLTSSSVSPEHSVANPVSKSSVKKAVQWSDYREISTRHQVIGRFLEMVWRYTETLLSNLFLCPPPQAVVGAQASSGLSLQSTHSDLGSVSLVLANCLQMPTDKLRRLVCHIREVAKSDIFPVGLVPVLKKQALKLDELAHLRCYYTELSELVWRGRITTSGHMCSPTNVPDVLNTDRSNGSTRCDSTGSTRVTTLGAAECASRTVCALSHVLPSDSTDSLSANRRGLQAPSVRLDVTSLLHLLLSCLHHFASGDPGHLDELTAWVTQYTRVLDLPSDFESNITVSSQQLLASVQSSYDLSRRLCMVTQRLTSSLSVWAMFCTLRLQITMQTVVQHVSESTDCTLHDSLRSAVQLMVIHLAELTRVRSVVDLLQTLVDNLSHYLAQRFPSFNNDVLTSLCDEDPRRSKTPTSPDRSDTRPPVRLDFPNWIRTAKLIYSLKHVNRSLITLLNEMWFGRCIDLNVKLQSNPTDVRLAPFKVPDYAHE</sequence>
<dbReference type="Proteomes" id="UP000324629">
    <property type="component" value="Unassembled WGS sequence"/>
</dbReference>
<evidence type="ECO:0000313" key="3">
    <source>
        <dbReference type="Proteomes" id="UP000324629"/>
    </source>
</evidence>
<feature type="region of interest" description="Disordered" evidence="1">
    <location>
        <begin position="1"/>
        <end position="34"/>
    </location>
</feature>
<accession>A0A5J4P297</accession>
<evidence type="ECO:0000313" key="2">
    <source>
        <dbReference type="EMBL" id="KAA3681963.1"/>
    </source>
</evidence>
<protein>
    <submittedName>
        <fullName evidence="2">Uncharacterized protein</fullName>
    </submittedName>
</protein>
<feature type="region of interest" description="Disordered" evidence="1">
    <location>
        <begin position="534"/>
        <end position="559"/>
    </location>
</feature>
<comment type="caution">
    <text evidence="2">The sequence shown here is derived from an EMBL/GenBank/DDBJ whole genome shotgun (WGS) entry which is preliminary data.</text>
</comment>
<organism evidence="2 3">
    <name type="scientific">Paragonimus westermani</name>
    <dbReference type="NCBI Taxonomy" id="34504"/>
    <lineage>
        <taxon>Eukaryota</taxon>
        <taxon>Metazoa</taxon>
        <taxon>Spiralia</taxon>
        <taxon>Lophotrochozoa</taxon>
        <taxon>Platyhelminthes</taxon>
        <taxon>Trematoda</taxon>
        <taxon>Digenea</taxon>
        <taxon>Plagiorchiida</taxon>
        <taxon>Troglotremata</taxon>
        <taxon>Troglotrematidae</taxon>
        <taxon>Paragonimus</taxon>
    </lineage>
</organism>
<gene>
    <name evidence="2" type="ORF">DEA37_0013172</name>
</gene>
<evidence type="ECO:0000256" key="1">
    <source>
        <dbReference type="SAM" id="MobiDB-lite"/>
    </source>
</evidence>
<proteinExistence type="predicted"/>
<keyword evidence="3" id="KW-1185">Reference proteome</keyword>
<dbReference type="EMBL" id="QNGE01000093">
    <property type="protein sequence ID" value="KAA3681963.1"/>
    <property type="molecule type" value="Genomic_DNA"/>
</dbReference>
<name>A0A5J4P297_9TREM</name>
<feature type="compositionally biased region" description="Low complexity" evidence="1">
    <location>
        <begin position="548"/>
        <end position="559"/>
    </location>
</feature>